<evidence type="ECO:0000256" key="1">
    <source>
        <dbReference type="SAM" id="Phobius"/>
    </source>
</evidence>
<keyword evidence="1" id="KW-0472">Membrane</keyword>
<reference evidence="2 3" key="1">
    <citation type="submission" date="2018-01" db="EMBL/GenBank/DDBJ databases">
        <title>Whole genome sequencing of Histamine producing bacteria.</title>
        <authorList>
            <person name="Butler K."/>
        </authorList>
    </citation>
    <scope>NUCLEOTIDE SEQUENCE [LARGE SCALE GENOMIC DNA]</scope>
    <source>
        <strain evidence="2 3">DSM 24669</strain>
    </source>
</reference>
<proteinExistence type="predicted"/>
<keyword evidence="3" id="KW-1185">Reference proteome</keyword>
<dbReference type="RefSeq" id="WP_048898827.1">
    <property type="nucleotide sequence ID" value="NZ_AP024852.1"/>
</dbReference>
<keyword evidence="1" id="KW-0812">Transmembrane</keyword>
<evidence type="ECO:0008006" key="4">
    <source>
        <dbReference type="Google" id="ProtNLM"/>
    </source>
</evidence>
<dbReference type="EMBL" id="PYLZ01000007">
    <property type="protein sequence ID" value="PSW23773.1"/>
    <property type="molecule type" value="Genomic_DNA"/>
</dbReference>
<evidence type="ECO:0000313" key="3">
    <source>
        <dbReference type="Proteomes" id="UP000240481"/>
    </source>
</evidence>
<gene>
    <name evidence="2" type="ORF">C9I94_13815</name>
</gene>
<organism evidence="2 3">
    <name type="scientific">Photobacterium swingsii</name>
    <dbReference type="NCBI Taxonomy" id="680026"/>
    <lineage>
        <taxon>Bacteria</taxon>
        <taxon>Pseudomonadati</taxon>
        <taxon>Pseudomonadota</taxon>
        <taxon>Gammaproteobacteria</taxon>
        <taxon>Vibrionales</taxon>
        <taxon>Vibrionaceae</taxon>
        <taxon>Photobacterium</taxon>
    </lineage>
</organism>
<keyword evidence="1" id="KW-1133">Transmembrane helix</keyword>
<evidence type="ECO:0000313" key="2">
    <source>
        <dbReference type="EMBL" id="PSW23773.1"/>
    </source>
</evidence>
<dbReference type="AlphaFoldDB" id="A0A0J8XYH5"/>
<comment type="caution">
    <text evidence="2">The sequence shown here is derived from an EMBL/GenBank/DDBJ whole genome shotgun (WGS) entry which is preliminary data.</text>
</comment>
<accession>A0A0J8XYH5</accession>
<protein>
    <recommendedName>
        <fullName evidence="4">DUF4340 domain-containing protein</fullName>
    </recommendedName>
</protein>
<name>A0A0J8XYH5_9GAMM</name>
<sequence>MKLSRRGWNNVIIFAVIIFIAVIQLPTLIKQKYGTASPPVTLSTLLPAHAVIDQLILPEQHYIRQGDDWHIAGGEQTAQVDVVSHWATLAGTPVDEAMMTKLQPQLTQPRTVEIWLQAYEEPVRVTVYQLPQFWLLKNWQAQWLAVSVEPTYLFPSP</sequence>
<feature type="transmembrane region" description="Helical" evidence="1">
    <location>
        <begin position="7"/>
        <end position="29"/>
    </location>
</feature>
<dbReference type="OrthoDB" id="5829309at2"/>
<dbReference type="STRING" id="680026.AB733_11095"/>
<dbReference type="Proteomes" id="UP000240481">
    <property type="component" value="Unassembled WGS sequence"/>
</dbReference>